<reference evidence="8 9" key="1">
    <citation type="submission" date="2018-01" db="EMBL/GenBank/DDBJ databases">
        <title>Genomic Encyclopedia of Archaeal and Bacterial Type Strains, Phase II (KMG-II): from individual species to whole genera.</title>
        <authorList>
            <person name="Goeker M."/>
        </authorList>
    </citation>
    <scope>NUCLEOTIDE SEQUENCE [LARGE SCALE GENOMIC DNA]</scope>
    <source>
        <strain evidence="8 9">DSM 17023</strain>
    </source>
</reference>
<feature type="binding site" evidence="7">
    <location>
        <position position="221"/>
    </location>
    <ligand>
        <name>a divalent metal cation</name>
        <dbReference type="ChEBI" id="CHEBI:60240"/>
        <note>ligand shared between dimeric partners</note>
    </ligand>
</feature>
<dbReference type="OrthoDB" id="9801783at2"/>
<keyword evidence="7" id="KW-0862">Zinc</keyword>
<dbReference type="NCBIfam" id="NF003699">
    <property type="entry name" value="PRK05312.1"/>
    <property type="match status" value="1"/>
</dbReference>
<dbReference type="InterPro" id="IPR037510">
    <property type="entry name" value="PdxA"/>
</dbReference>
<keyword evidence="4 7" id="KW-0560">Oxidoreductase</keyword>
<dbReference type="Pfam" id="PF04166">
    <property type="entry name" value="PdxA"/>
    <property type="match status" value="1"/>
</dbReference>
<dbReference type="GO" id="GO:0050897">
    <property type="term" value="F:cobalt ion binding"/>
    <property type="evidence" value="ECO:0007669"/>
    <property type="project" value="UniProtKB-UniRule"/>
</dbReference>
<keyword evidence="7" id="KW-0170">Cobalt</keyword>
<feature type="binding site" evidence="7">
    <location>
        <position position="302"/>
    </location>
    <ligand>
        <name>substrate</name>
    </ligand>
</feature>
<dbReference type="GO" id="GO:0005737">
    <property type="term" value="C:cytoplasm"/>
    <property type="evidence" value="ECO:0007669"/>
    <property type="project" value="UniProtKB-SubCell"/>
</dbReference>
<organism evidence="8 9">
    <name type="scientific">Roseibium marinum</name>
    <dbReference type="NCBI Taxonomy" id="281252"/>
    <lineage>
        <taxon>Bacteria</taxon>
        <taxon>Pseudomonadati</taxon>
        <taxon>Pseudomonadota</taxon>
        <taxon>Alphaproteobacteria</taxon>
        <taxon>Hyphomicrobiales</taxon>
        <taxon>Stappiaceae</taxon>
        <taxon>Roseibium</taxon>
    </lineage>
</organism>
<keyword evidence="5 7" id="KW-0520">NAD</keyword>
<comment type="subcellular location">
    <subcellularLocation>
        <location evidence="7">Cytoplasm</location>
    </subcellularLocation>
</comment>
<comment type="pathway">
    <text evidence="7">Cofactor biosynthesis; pyridoxine 5'-phosphate biosynthesis; pyridoxine 5'-phosphate from D-erythrose 4-phosphate: step 4/5.</text>
</comment>
<gene>
    <name evidence="7" type="primary">pdxA</name>
    <name evidence="8" type="ORF">CLV41_11143</name>
</gene>
<dbReference type="Proteomes" id="UP000236959">
    <property type="component" value="Unassembled WGS sequence"/>
</dbReference>
<comment type="subunit">
    <text evidence="7">Homodimer.</text>
</comment>
<keyword evidence="7" id="KW-0460">Magnesium</keyword>
<dbReference type="GO" id="GO:0050570">
    <property type="term" value="F:4-hydroxythreonine-4-phosphate dehydrogenase activity"/>
    <property type="evidence" value="ECO:0007669"/>
    <property type="project" value="UniProtKB-UniRule"/>
</dbReference>
<protein>
    <recommendedName>
        <fullName evidence="7">4-hydroxythreonine-4-phosphate dehydrogenase</fullName>
        <ecNumber evidence="7">1.1.1.262</ecNumber>
    </recommendedName>
    <alternativeName>
        <fullName evidence="7">4-(phosphohydroxy)-L-threonine dehydrogenase</fullName>
    </alternativeName>
</protein>
<evidence type="ECO:0000256" key="2">
    <source>
        <dbReference type="ARBA" id="ARBA00022723"/>
    </source>
</evidence>
<dbReference type="GO" id="GO:0008270">
    <property type="term" value="F:zinc ion binding"/>
    <property type="evidence" value="ECO:0007669"/>
    <property type="project" value="UniProtKB-UniRule"/>
</dbReference>
<evidence type="ECO:0000256" key="5">
    <source>
        <dbReference type="ARBA" id="ARBA00023027"/>
    </source>
</evidence>
<feature type="binding site" evidence="7">
    <location>
        <position position="141"/>
    </location>
    <ligand>
        <name>substrate</name>
    </ligand>
</feature>
<feature type="binding site" evidence="7">
    <location>
        <position position="284"/>
    </location>
    <ligand>
        <name>substrate</name>
    </ligand>
</feature>
<evidence type="ECO:0000256" key="1">
    <source>
        <dbReference type="ARBA" id="ARBA00022490"/>
    </source>
</evidence>
<dbReference type="PANTHER" id="PTHR30004">
    <property type="entry name" value="4-HYDROXYTHREONINE-4-PHOSPHATE DEHYDROGENASE"/>
    <property type="match status" value="1"/>
</dbReference>
<proteinExistence type="inferred from homology"/>
<dbReference type="GO" id="GO:0008615">
    <property type="term" value="P:pyridoxine biosynthetic process"/>
    <property type="evidence" value="ECO:0007669"/>
    <property type="project" value="UniProtKB-UniRule"/>
</dbReference>
<dbReference type="EC" id="1.1.1.262" evidence="7"/>
<evidence type="ECO:0000313" key="8">
    <source>
        <dbReference type="EMBL" id="POF28793.1"/>
    </source>
</evidence>
<comment type="miscellaneous">
    <text evidence="7">The active site is located at the dimer interface.</text>
</comment>
<feature type="binding site" evidence="7">
    <location>
        <position position="276"/>
    </location>
    <ligand>
        <name>a divalent metal cation</name>
        <dbReference type="ChEBI" id="CHEBI:60240"/>
        <note>ligand shared between dimeric partners</note>
    </ligand>
</feature>
<keyword evidence="9" id="KW-1185">Reference proteome</keyword>
<sequence length="340" mass="35527">MGRPPKKPIAVSMGEPAGIGPDLVLLAWANRKALHLPPFYVRGDKALLASRAHAIGLNIRLEDVSPDQAGAHFSKSLPIVQTGPALVDRPGVEQAETASSVIAFIEGCVEDIRGGLASGLVTNPINKAALYRTGFSYPGHTEFLGALAGKHWPGAPAKPVMMIAGPDLMVVPVTIHIPIKDVPAALTEDLIVETGEITAHDLQTRFGFSNPRLAICGLNPHAGEDGTIGTEDRDVIAPAVARLKAAGIAATGPHSADTLFHPPARKAYDCVLGMYHDQVLIPAKTIGFDEGVNVTLGLPFVRTSPDHGTAYGLAGSGTARIDSFSAAVRLADVLANPDQV</sequence>
<feature type="binding site" evidence="7">
    <location>
        <position position="140"/>
    </location>
    <ligand>
        <name>substrate</name>
    </ligand>
</feature>
<dbReference type="GO" id="GO:0000287">
    <property type="term" value="F:magnesium ion binding"/>
    <property type="evidence" value="ECO:0007669"/>
    <property type="project" value="UniProtKB-UniRule"/>
</dbReference>
<evidence type="ECO:0000256" key="3">
    <source>
        <dbReference type="ARBA" id="ARBA00022857"/>
    </source>
</evidence>
<dbReference type="SUPFAM" id="SSF53659">
    <property type="entry name" value="Isocitrate/Isopropylmalate dehydrogenase-like"/>
    <property type="match status" value="1"/>
</dbReference>
<keyword evidence="3 7" id="KW-0521">NADP</keyword>
<evidence type="ECO:0000256" key="7">
    <source>
        <dbReference type="HAMAP-Rule" id="MF_00536"/>
    </source>
</evidence>
<dbReference type="UniPathway" id="UPA00244">
    <property type="reaction ID" value="UER00312"/>
</dbReference>
<dbReference type="GO" id="GO:0051287">
    <property type="term" value="F:NAD binding"/>
    <property type="evidence" value="ECO:0007669"/>
    <property type="project" value="InterPro"/>
</dbReference>
<evidence type="ECO:0000256" key="6">
    <source>
        <dbReference type="ARBA" id="ARBA00023096"/>
    </source>
</evidence>
<dbReference type="RefSeq" id="WP_103224452.1">
    <property type="nucleotide sequence ID" value="NZ_PPCN01000011.1"/>
</dbReference>
<accession>A0A2S3UML0</accession>
<dbReference type="PANTHER" id="PTHR30004:SF6">
    <property type="entry name" value="D-THREONATE 4-PHOSPHATE DEHYDROGENASE"/>
    <property type="match status" value="1"/>
</dbReference>
<dbReference type="AlphaFoldDB" id="A0A2S3UML0"/>
<name>A0A2S3UML0_9HYPH</name>
<keyword evidence="6 7" id="KW-0664">Pyridoxine biosynthesis</keyword>
<feature type="binding site" evidence="7">
    <location>
        <position position="176"/>
    </location>
    <ligand>
        <name>a divalent metal cation</name>
        <dbReference type="ChEBI" id="CHEBI:60240"/>
        <note>ligand shared between dimeric partners</note>
    </ligand>
</feature>
<dbReference type="InterPro" id="IPR005255">
    <property type="entry name" value="PdxA_fam"/>
</dbReference>
<comment type="cofactor">
    <cofactor evidence="7">
        <name>Zn(2+)</name>
        <dbReference type="ChEBI" id="CHEBI:29105"/>
    </cofactor>
    <cofactor evidence="7">
        <name>Mg(2+)</name>
        <dbReference type="ChEBI" id="CHEBI:18420"/>
    </cofactor>
    <cofactor evidence="7">
        <name>Co(2+)</name>
        <dbReference type="ChEBI" id="CHEBI:48828"/>
    </cofactor>
    <text evidence="7">Binds 1 divalent metal cation per subunit. Can use ions such as Zn(2+), Mg(2+) or Co(2+).</text>
</comment>
<keyword evidence="2 7" id="KW-0479">Metal-binding</keyword>
<feature type="binding site" evidence="7">
    <location>
        <position position="293"/>
    </location>
    <ligand>
        <name>substrate</name>
    </ligand>
</feature>
<comment type="caution">
    <text evidence="8">The sequence shown here is derived from an EMBL/GenBank/DDBJ whole genome shotgun (WGS) entry which is preliminary data.</text>
</comment>
<comment type="similarity">
    <text evidence="7">Belongs to the PdxA family.</text>
</comment>
<dbReference type="HAMAP" id="MF_00536">
    <property type="entry name" value="PdxA"/>
    <property type="match status" value="1"/>
</dbReference>
<dbReference type="GO" id="GO:0042823">
    <property type="term" value="P:pyridoxal phosphate biosynthetic process"/>
    <property type="evidence" value="ECO:0007669"/>
    <property type="project" value="UniProtKB-UniRule"/>
</dbReference>
<dbReference type="NCBIfam" id="TIGR00557">
    <property type="entry name" value="pdxA"/>
    <property type="match status" value="1"/>
</dbReference>
<keyword evidence="1 7" id="KW-0963">Cytoplasm</keyword>
<dbReference type="EMBL" id="PPCN01000011">
    <property type="protein sequence ID" value="POF28793.1"/>
    <property type="molecule type" value="Genomic_DNA"/>
</dbReference>
<evidence type="ECO:0000313" key="9">
    <source>
        <dbReference type="Proteomes" id="UP000236959"/>
    </source>
</evidence>
<comment type="function">
    <text evidence="7">Catalyzes the NAD(P)-dependent oxidation of 4-(phosphooxy)-L-threonine (HTP) into 2-amino-3-oxo-4-(phosphooxy)butyric acid which spontaneously decarboxylates to form 3-amino-2-oxopropyl phosphate (AHAP).</text>
</comment>
<comment type="catalytic activity">
    <reaction evidence="7">
        <text>4-(phosphooxy)-L-threonine + NAD(+) = 3-amino-2-oxopropyl phosphate + CO2 + NADH</text>
        <dbReference type="Rhea" id="RHEA:32275"/>
        <dbReference type="ChEBI" id="CHEBI:16526"/>
        <dbReference type="ChEBI" id="CHEBI:57279"/>
        <dbReference type="ChEBI" id="CHEBI:57540"/>
        <dbReference type="ChEBI" id="CHEBI:57945"/>
        <dbReference type="ChEBI" id="CHEBI:58452"/>
        <dbReference type="EC" id="1.1.1.262"/>
    </reaction>
</comment>
<dbReference type="Gene3D" id="3.40.718.10">
    <property type="entry name" value="Isopropylmalate Dehydrogenase"/>
    <property type="match status" value="1"/>
</dbReference>
<evidence type="ECO:0000256" key="4">
    <source>
        <dbReference type="ARBA" id="ARBA00023002"/>
    </source>
</evidence>